<reference evidence="1 2" key="1">
    <citation type="submission" date="2021-05" db="EMBL/GenBank/DDBJ databases">
        <title>Genome Assembly of Synthetic Allotetraploid Brassica napus Reveals Homoeologous Exchanges between Subgenomes.</title>
        <authorList>
            <person name="Davis J.T."/>
        </authorList>
    </citation>
    <scope>NUCLEOTIDE SEQUENCE [LARGE SCALE GENOMIC DNA]</scope>
    <source>
        <strain evidence="2">cv. Da-Ae</strain>
        <tissue evidence="1">Seedling</tissue>
    </source>
</reference>
<organism evidence="1 2">
    <name type="scientific">Brassica napus</name>
    <name type="common">Rape</name>
    <dbReference type="NCBI Taxonomy" id="3708"/>
    <lineage>
        <taxon>Eukaryota</taxon>
        <taxon>Viridiplantae</taxon>
        <taxon>Streptophyta</taxon>
        <taxon>Embryophyta</taxon>
        <taxon>Tracheophyta</taxon>
        <taxon>Spermatophyta</taxon>
        <taxon>Magnoliopsida</taxon>
        <taxon>eudicotyledons</taxon>
        <taxon>Gunneridae</taxon>
        <taxon>Pentapetalae</taxon>
        <taxon>rosids</taxon>
        <taxon>malvids</taxon>
        <taxon>Brassicales</taxon>
        <taxon>Brassicaceae</taxon>
        <taxon>Brassiceae</taxon>
        <taxon>Brassica</taxon>
    </lineage>
</organism>
<proteinExistence type="predicted"/>
<dbReference type="EMBL" id="JAGKQM010000005">
    <property type="protein sequence ID" value="KAH0927620.1"/>
    <property type="molecule type" value="Genomic_DNA"/>
</dbReference>
<feature type="non-terminal residue" evidence="1">
    <location>
        <position position="1"/>
    </location>
</feature>
<name>A0ABQ8DE05_BRANA</name>
<evidence type="ECO:0000313" key="1">
    <source>
        <dbReference type="EMBL" id="KAH0927620.1"/>
    </source>
</evidence>
<keyword evidence="2" id="KW-1185">Reference proteome</keyword>
<protein>
    <submittedName>
        <fullName evidence="1">Uncharacterized protein</fullName>
    </submittedName>
</protein>
<gene>
    <name evidence="1" type="ORF">HID58_019876</name>
</gene>
<evidence type="ECO:0000313" key="2">
    <source>
        <dbReference type="Proteomes" id="UP000824890"/>
    </source>
</evidence>
<sequence length="77" mass="8863">VLAKGFLKCSSTRRAYDHPQKTTRRFWHVMMIKKKMWTKIQVLVSIDGSSSNHHGEIEGLDLQLSLRANHRGDEDTA</sequence>
<comment type="caution">
    <text evidence="1">The sequence shown here is derived from an EMBL/GenBank/DDBJ whole genome shotgun (WGS) entry which is preliminary data.</text>
</comment>
<dbReference type="Proteomes" id="UP000824890">
    <property type="component" value="Unassembled WGS sequence"/>
</dbReference>
<accession>A0ABQ8DE05</accession>